<dbReference type="Pfam" id="PF01553">
    <property type="entry name" value="Acyltransferase"/>
    <property type="match status" value="1"/>
</dbReference>
<comment type="caution">
    <text evidence="7">The sequence shown here is derived from an EMBL/GenBank/DDBJ whole genome shotgun (WGS) entry which is preliminary data.</text>
</comment>
<reference evidence="7" key="1">
    <citation type="submission" date="2021-07" db="EMBL/GenBank/DDBJ databases">
        <title>New genus and species of the family Alcaligenaceae.</title>
        <authorList>
            <person name="Hahn M.W."/>
        </authorList>
    </citation>
    <scope>NUCLEOTIDE SEQUENCE</scope>
    <source>
        <strain evidence="7">LF4-65</strain>
    </source>
</reference>
<name>A0A953T2I2_9BURK</name>
<keyword evidence="2" id="KW-0444">Lipid biosynthesis</keyword>
<keyword evidence="3" id="KW-0808">Transferase</keyword>
<keyword evidence="5 7" id="KW-0012">Acyltransferase</keyword>
<evidence type="ECO:0000256" key="5">
    <source>
        <dbReference type="ARBA" id="ARBA00023315"/>
    </source>
</evidence>
<evidence type="ECO:0000313" key="7">
    <source>
        <dbReference type="EMBL" id="MBZ1350405.1"/>
    </source>
</evidence>
<proteinExistence type="predicted"/>
<evidence type="ECO:0000256" key="3">
    <source>
        <dbReference type="ARBA" id="ARBA00022679"/>
    </source>
</evidence>
<evidence type="ECO:0000256" key="2">
    <source>
        <dbReference type="ARBA" id="ARBA00022516"/>
    </source>
</evidence>
<keyword evidence="4" id="KW-0443">Lipid metabolism</keyword>
<feature type="domain" description="Phospholipid/glycerol acyltransferase" evidence="6">
    <location>
        <begin position="67"/>
        <end position="179"/>
    </location>
</feature>
<dbReference type="RefSeq" id="WP_259660781.1">
    <property type="nucleotide sequence ID" value="NZ_JAHXRI010000006.1"/>
</dbReference>
<dbReference type="EMBL" id="JAHXRI010000006">
    <property type="protein sequence ID" value="MBZ1350405.1"/>
    <property type="molecule type" value="Genomic_DNA"/>
</dbReference>
<dbReference type="InterPro" id="IPR002123">
    <property type="entry name" value="Plipid/glycerol_acylTrfase"/>
</dbReference>
<evidence type="ECO:0000259" key="6">
    <source>
        <dbReference type="SMART" id="SM00563"/>
    </source>
</evidence>
<dbReference type="AlphaFoldDB" id="A0A953T2I2"/>
<evidence type="ECO:0000256" key="4">
    <source>
        <dbReference type="ARBA" id="ARBA00023098"/>
    </source>
</evidence>
<protein>
    <submittedName>
        <fullName evidence="7">1-acyl-sn-glycerol-3-phosphate acyltransferase</fullName>
    </submittedName>
</protein>
<dbReference type="GO" id="GO:0003841">
    <property type="term" value="F:1-acylglycerol-3-phosphate O-acyltransferase activity"/>
    <property type="evidence" value="ECO:0007669"/>
    <property type="project" value="TreeGrafter"/>
</dbReference>
<evidence type="ECO:0000313" key="8">
    <source>
        <dbReference type="Proteomes" id="UP000739565"/>
    </source>
</evidence>
<keyword evidence="8" id="KW-1185">Reference proteome</keyword>
<organism evidence="7 8">
    <name type="scientific">Zwartia hollandica</name>
    <dbReference type="NCBI Taxonomy" id="324606"/>
    <lineage>
        <taxon>Bacteria</taxon>
        <taxon>Pseudomonadati</taxon>
        <taxon>Pseudomonadota</taxon>
        <taxon>Betaproteobacteria</taxon>
        <taxon>Burkholderiales</taxon>
        <taxon>Alcaligenaceae</taxon>
        <taxon>Zwartia</taxon>
    </lineage>
</organism>
<dbReference type="PANTHER" id="PTHR10434">
    <property type="entry name" value="1-ACYL-SN-GLYCEROL-3-PHOSPHATE ACYLTRANSFERASE"/>
    <property type="match status" value="1"/>
</dbReference>
<dbReference type="PANTHER" id="PTHR10434:SF64">
    <property type="entry name" value="1-ACYL-SN-GLYCEROL-3-PHOSPHATE ACYLTRANSFERASE-RELATED"/>
    <property type="match status" value="1"/>
</dbReference>
<sequence length="254" mass="28075">MSLFRFICRLSALTIWVVLGLCAIILLHPFIGQAGRGWTKTHWSRVLLVLCGILTTRSGSPLASGPVLFVSNHVSWLDIFLLNAARPTVFVAKSEIRRWPLLGWLVAGADTIFIERASRHAVHKVGHAMQERFAREQAVGLFPEGTTSPGYDLLPFYANLFEPARKGEVSIQPVALVFYHHGRRSDFAAFVGEETLVRNLWRVLGGTGVAVKAVFLAPIWSPDGSEAPPRSKLGHLARQVIQQELVPRDKIGPS</sequence>
<dbReference type="SMART" id="SM00563">
    <property type="entry name" value="PlsC"/>
    <property type="match status" value="1"/>
</dbReference>
<dbReference type="Proteomes" id="UP000739565">
    <property type="component" value="Unassembled WGS sequence"/>
</dbReference>
<dbReference type="CDD" id="cd07989">
    <property type="entry name" value="LPLAT_AGPAT-like"/>
    <property type="match status" value="1"/>
</dbReference>
<dbReference type="GO" id="GO:0006654">
    <property type="term" value="P:phosphatidic acid biosynthetic process"/>
    <property type="evidence" value="ECO:0007669"/>
    <property type="project" value="TreeGrafter"/>
</dbReference>
<evidence type="ECO:0000256" key="1">
    <source>
        <dbReference type="ARBA" id="ARBA00005189"/>
    </source>
</evidence>
<accession>A0A953T2I2</accession>
<dbReference type="SUPFAM" id="SSF69593">
    <property type="entry name" value="Glycerol-3-phosphate (1)-acyltransferase"/>
    <property type="match status" value="1"/>
</dbReference>
<gene>
    <name evidence="7" type="ORF">KZZ10_07070</name>
</gene>
<comment type="pathway">
    <text evidence="1">Lipid metabolism.</text>
</comment>